<organism evidence="1 2">
    <name type="scientific">Burkholderia cenocepacia</name>
    <dbReference type="NCBI Taxonomy" id="95486"/>
    <lineage>
        <taxon>Bacteria</taxon>
        <taxon>Pseudomonadati</taxon>
        <taxon>Pseudomonadota</taxon>
        <taxon>Betaproteobacteria</taxon>
        <taxon>Burkholderiales</taxon>
        <taxon>Burkholderiaceae</taxon>
        <taxon>Burkholderia</taxon>
        <taxon>Burkholderia cepacia complex</taxon>
    </lineage>
</organism>
<dbReference type="RefSeq" id="WP_126365721.1">
    <property type="nucleotide sequence ID" value="NZ_CP034546.1"/>
</dbReference>
<evidence type="ECO:0000313" key="2">
    <source>
        <dbReference type="Proteomes" id="UP000277191"/>
    </source>
</evidence>
<dbReference type="EMBL" id="CP034546">
    <property type="protein sequence ID" value="AZQ53612.1"/>
    <property type="molecule type" value="Genomic_DNA"/>
</dbReference>
<dbReference type="AlphaFoldDB" id="A0A3S9NCY5"/>
<accession>A0A3S9NCY5</accession>
<gene>
    <name evidence="1" type="ORF">D5R55_22080</name>
</gene>
<protein>
    <submittedName>
        <fullName evidence="1">Uncharacterized protein</fullName>
    </submittedName>
</protein>
<reference evidence="1 2" key="1">
    <citation type="submission" date="2018-12" db="EMBL/GenBank/DDBJ databases">
        <title>Cadmium resistance mechanism in endophytic bacteria Burkholderia cenocepacia YG-3.</title>
        <authorList>
            <person name="Zhang X."/>
            <person name="Wang X."/>
            <person name="Zhu Y."/>
        </authorList>
    </citation>
    <scope>NUCLEOTIDE SEQUENCE [LARGE SCALE GENOMIC DNA]</scope>
    <source>
        <strain evidence="1 2">YG-3</strain>
    </source>
</reference>
<proteinExistence type="predicted"/>
<sequence length="140" mass="15582">MTTFKGVNLKIYTNFAIVLMRNQIEKVGFVINFLKIIEKFFITATILASMFVSSKGFAGELGAGVDGSAFSQQKLRSLDYKSKDDIRKFMHKVDDPSPSECITKYQFCETYNGDGGGWCLYCYGICQYQGGWSPGCGGIE</sequence>
<dbReference type="Proteomes" id="UP000277191">
    <property type="component" value="Chromosome 2"/>
</dbReference>
<evidence type="ECO:0000313" key="1">
    <source>
        <dbReference type="EMBL" id="AZQ53612.1"/>
    </source>
</evidence>
<name>A0A3S9NCY5_9BURK</name>